<protein>
    <submittedName>
        <fullName evidence="2">Phosphate-selective porin OprO and OprP</fullName>
    </submittedName>
</protein>
<organism evidence="2 3">
    <name type="scientific">Alkalimonas amylolytica</name>
    <dbReference type="NCBI Taxonomy" id="152573"/>
    <lineage>
        <taxon>Bacteria</taxon>
        <taxon>Pseudomonadati</taxon>
        <taxon>Pseudomonadota</taxon>
        <taxon>Gammaproteobacteria</taxon>
        <taxon>Alkalimonas</taxon>
    </lineage>
</organism>
<dbReference type="InterPro" id="IPR023614">
    <property type="entry name" value="Porin_dom_sf"/>
</dbReference>
<dbReference type="OrthoDB" id="9807854at2"/>
<feature type="signal peptide" evidence="1">
    <location>
        <begin position="1"/>
        <end position="23"/>
    </location>
</feature>
<reference evidence="2 3" key="1">
    <citation type="submission" date="2016-10" db="EMBL/GenBank/DDBJ databases">
        <authorList>
            <person name="de Groot N.N."/>
        </authorList>
    </citation>
    <scope>NUCLEOTIDE SEQUENCE [LARGE SCALE GENOMIC DNA]</scope>
    <source>
        <strain evidence="2 3">CGMCC 1.3430</strain>
    </source>
</reference>
<evidence type="ECO:0000313" key="3">
    <source>
        <dbReference type="Proteomes" id="UP000198773"/>
    </source>
</evidence>
<keyword evidence="1" id="KW-0732">Signal</keyword>
<evidence type="ECO:0000256" key="1">
    <source>
        <dbReference type="SAM" id="SignalP"/>
    </source>
</evidence>
<dbReference type="AlphaFoldDB" id="A0A1H4DZ60"/>
<dbReference type="EMBL" id="FNRM01000006">
    <property type="protein sequence ID" value="SEA77798.1"/>
    <property type="molecule type" value="Genomic_DNA"/>
</dbReference>
<proteinExistence type="predicted"/>
<dbReference type="RefSeq" id="WP_091343374.1">
    <property type="nucleotide sequence ID" value="NZ_FNRM01000006.1"/>
</dbReference>
<keyword evidence="3" id="KW-1185">Reference proteome</keyword>
<dbReference type="InterPro" id="IPR010870">
    <property type="entry name" value="Porin_O/P"/>
</dbReference>
<dbReference type="SUPFAM" id="SSF56935">
    <property type="entry name" value="Porins"/>
    <property type="match status" value="1"/>
</dbReference>
<dbReference type="Gene3D" id="2.40.160.10">
    <property type="entry name" value="Porin"/>
    <property type="match status" value="1"/>
</dbReference>
<evidence type="ECO:0000313" key="2">
    <source>
        <dbReference type="EMBL" id="SEA77798.1"/>
    </source>
</evidence>
<dbReference type="Pfam" id="PF07396">
    <property type="entry name" value="Porin_O_P"/>
    <property type="match status" value="1"/>
</dbReference>
<name>A0A1H4DZ60_ALKAM</name>
<feature type="chain" id="PRO_5011513341" evidence="1">
    <location>
        <begin position="24"/>
        <end position="468"/>
    </location>
</feature>
<dbReference type="STRING" id="152573.SAMN04488051_106109"/>
<accession>A0A1H4DZ60</accession>
<sequence length="468" mass="53275">MKRSFTLSLIYSALLSASLAATAASNPISEIHSELDYEPTSPIEGDEVRTRVNKFTVETADGKHRFGVRGRIMLDAAYLDDNFMTTDDDRLDRGDLAKYGTIIRRARLGMLGVMYDRWEWQVEIDFRDPVTYDIEEGDDIEGIRFANTYVAYLFDHGRLAAGYFKEPFSMESSTSSRRISFIERATPIDAYRPSRELGVMYETLNPNYYAALGLFGGDGVSRNRRNTEGFSVAGRASFSPVYDASNRIWSHLGLSVNYRSNGYEYQRSRGREKEYNSVRLRSRLGTRAIDGRVIGRRDFSDVKDMTRYAIEAAYGVGSFSIQGEYAGVRLNRDENARGFENPSVVKISNGGYYVQTSFFTTGEQRNYRRFSGDFGRTRVQNPVGSGGYGAVELLARYAYADHTDHHDERGAQELKHYTLGLNWYPVDDIVLKFNAMFVDAKTSSRDLEPGEFKSWDSMVYALRLQFEF</sequence>
<gene>
    <name evidence="2" type="ORF">SAMN04488051_106109</name>
</gene>
<dbReference type="Proteomes" id="UP000198773">
    <property type="component" value="Unassembled WGS sequence"/>
</dbReference>